<dbReference type="Proteomes" id="UP000256373">
    <property type="component" value="Unassembled WGS sequence"/>
</dbReference>
<evidence type="ECO:0000256" key="1">
    <source>
        <dbReference type="SAM" id="Phobius"/>
    </source>
</evidence>
<dbReference type="EMBL" id="QNUL01000012">
    <property type="protein sequence ID" value="REA60132.1"/>
    <property type="molecule type" value="Genomic_DNA"/>
</dbReference>
<feature type="transmembrane region" description="Helical" evidence="1">
    <location>
        <begin position="20"/>
        <end position="44"/>
    </location>
</feature>
<evidence type="ECO:0000313" key="2">
    <source>
        <dbReference type="EMBL" id="REA60132.1"/>
    </source>
</evidence>
<reference evidence="2 3" key="1">
    <citation type="submission" date="2018-07" db="EMBL/GenBank/DDBJ databases">
        <title>Dyadobacter roseus sp. nov., isolated from rose rhizosphere soil.</title>
        <authorList>
            <person name="Chen L."/>
        </authorList>
    </citation>
    <scope>NUCLEOTIDE SEQUENCE [LARGE SCALE GENOMIC DNA]</scope>
    <source>
        <strain evidence="2 3">RS19</strain>
    </source>
</reference>
<keyword evidence="3" id="KW-1185">Reference proteome</keyword>
<dbReference type="AlphaFoldDB" id="A0A3D8Y9H0"/>
<evidence type="ECO:0000313" key="3">
    <source>
        <dbReference type="Proteomes" id="UP000256373"/>
    </source>
</evidence>
<gene>
    <name evidence="2" type="ORF">DSL64_15770</name>
</gene>
<keyword evidence="1" id="KW-1133">Transmembrane helix</keyword>
<accession>A0A3D8Y9H0</accession>
<proteinExistence type="predicted"/>
<keyword evidence="1" id="KW-0812">Transmembrane</keyword>
<name>A0A3D8Y9H0_9BACT</name>
<keyword evidence="1" id="KW-0472">Membrane</keyword>
<protein>
    <submittedName>
        <fullName evidence="2">Uncharacterized protein</fullName>
    </submittedName>
</protein>
<sequence>MMLNYAGQFLSGFYRYITMFVLIISVACVAIFLLIIATTVRISLELVKIRRKGLSLGRYLKPEGSIEQGNQVSYEK</sequence>
<comment type="caution">
    <text evidence="2">The sequence shown here is derived from an EMBL/GenBank/DDBJ whole genome shotgun (WGS) entry which is preliminary data.</text>
</comment>
<organism evidence="2 3">
    <name type="scientific">Dyadobacter luteus</name>
    <dbReference type="NCBI Taxonomy" id="2259619"/>
    <lineage>
        <taxon>Bacteria</taxon>
        <taxon>Pseudomonadati</taxon>
        <taxon>Bacteroidota</taxon>
        <taxon>Cytophagia</taxon>
        <taxon>Cytophagales</taxon>
        <taxon>Spirosomataceae</taxon>
        <taxon>Dyadobacter</taxon>
    </lineage>
</organism>